<accession>A0ABU9N4H1</accession>
<dbReference type="RefSeq" id="WP_342694972.1">
    <property type="nucleotide sequence ID" value="NZ_JBCGDO010000003.1"/>
</dbReference>
<feature type="signal peptide" evidence="2">
    <location>
        <begin position="1"/>
        <end position="18"/>
    </location>
</feature>
<dbReference type="EMBL" id="JBCGDO010000003">
    <property type="protein sequence ID" value="MEM0541744.1"/>
    <property type="molecule type" value="Genomic_DNA"/>
</dbReference>
<evidence type="ECO:0000313" key="5">
    <source>
        <dbReference type="Proteomes" id="UP001460072"/>
    </source>
</evidence>
<evidence type="ECO:0000256" key="2">
    <source>
        <dbReference type="SAM" id="SignalP"/>
    </source>
</evidence>
<dbReference type="InterPro" id="IPR026444">
    <property type="entry name" value="Secre_tail"/>
</dbReference>
<proteinExistence type="predicted"/>
<dbReference type="NCBIfam" id="TIGR04183">
    <property type="entry name" value="Por_Secre_tail"/>
    <property type="match status" value="1"/>
</dbReference>
<protein>
    <submittedName>
        <fullName evidence="4">T9SS type A sorting domain-containing protein</fullName>
    </submittedName>
</protein>
<evidence type="ECO:0000259" key="3">
    <source>
        <dbReference type="Pfam" id="PF18962"/>
    </source>
</evidence>
<name>A0ABU9N4H1_9FLAO</name>
<keyword evidence="5" id="KW-1185">Reference proteome</keyword>
<organism evidence="4 5">
    <name type="scientific">Flavobacterium aureirubrum</name>
    <dbReference type="NCBI Taxonomy" id="3133147"/>
    <lineage>
        <taxon>Bacteria</taxon>
        <taxon>Pseudomonadati</taxon>
        <taxon>Bacteroidota</taxon>
        <taxon>Flavobacteriia</taxon>
        <taxon>Flavobacteriales</taxon>
        <taxon>Flavobacteriaceae</taxon>
        <taxon>Flavobacterium</taxon>
    </lineage>
</organism>
<sequence>MKKIYSLLLVLISYASFGQTIYSENFGTPTGNTTVAAYITSTAPATFQNTTPIVYTGTSGATSLRTSTASSGYSGASGNGNVFLSQTTNLGHFIQIDGINTSAFSATNLQLSFGYNTTSTSAAQLIVEQSTNGTTWTPLTFTPSATGWSLVTVTGGQIPSSTTLSLRFTQPSTVAVPNTGQFRIDDVRVFNFDPTCTLVLSNPTAQCDNISLGIDTYTVSIPYTGGTPGAYTFTPSSGTVGGDNPATLAAGTITVSGVTEGTGFTMTITKGSCSYSTTALAPLDCKPVSALPYYEPFAYAEASSLGASQQWSNVNTGDNIIVAGGSIAPAYPGLNPSTTGFVIFDGVGIDCVSPFTSVNTGTVYYSFLLNVASMTGVSDANGGYFAAFGSNPTNLGATLWSKRIDDTSFNLGIEVRTATGASTSFATATYQTGQTYFVVVGYTFNPAASDDSVDLWVNPVIGAAQPAATISDAQTAAGTDLSTISNFLLRQDSATETPSVQIDELRIGTTWTQVTGGTLGTNNNNIAGLRVYPNPVTNGTLFIETTANAEKSVTIFDVLGKQVLNTTTTDSTINVNSLNSGVYIIKITEEGKTASRKLVIK</sequence>
<dbReference type="Proteomes" id="UP001460072">
    <property type="component" value="Unassembled WGS sequence"/>
</dbReference>
<feature type="domain" description="Secretion system C-terminal sorting" evidence="3">
    <location>
        <begin position="531"/>
        <end position="600"/>
    </location>
</feature>
<evidence type="ECO:0000256" key="1">
    <source>
        <dbReference type="ARBA" id="ARBA00022729"/>
    </source>
</evidence>
<comment type="caution">
    <text evidence="4">The sequence shown here is derived from an EMBL/GenBank/DDBJ whole genome shotgun (WGS) entry which is preliminary data.</text>
</comment>
<gene>
    <name evidence="4" type="ORF">WFZ85_03890</name>
</gene>
<keyword evidence="1 2" id="KW-0732">Signal</keyword>
<dbReference type="Pfam" id="PF18962">
    <property type="entry name" value="Por_Secre_tail"/>
    <property type="match status" value="1"/>
</dbReference>
<evidence type="ECO:0000313" key="4">
    <source>
        <dbReference type="EMBL" id="MEM0541744.1"/>
    </source>
</evidence>
<feature type="chain" id="PRO_5045727587" evidence="2">
    <location>
        <begin position="19"/>
        <end position="601"/>
    </location>
</feature>
<reference evidence="4 5" key="1">
    <citation type="submission" date="2024-03" db="EMBL/GenBank/DDBJ databases">
        <title>Two novel species of the genus Flavobacterium exhibiting potentially degradation of complex polysaccharides.</title>
        <authorList>
            <person name="Lian X."/>
        </authorList>
    </citation>
    <scope>NUCLEOTIDE SEQUENCE [LARGE SCALE GENOMIC DNA]</scope>
    <source>
        <strain evidence="5">j3</strain>
    </source>
</reference>